<dbReference type="GeneID" id="301127787"/>
<feature type="transmembrane region" description="Helical" evidence="1">
    <location>
        <begin position="7"/>
        <end position="26"/>
    </location>
</feature>
<keyword evidence="1" id="KW-1133">Transmembrane helix</keyword>
<evidence type="ECO:0000256" key="1">
    <source>
        <dbReference type="SAM" id="Phobius"/>
    </source>
</evidence>
<feature type="transmembrane region" description="Helical" evidence="1">
    <location>
        <begin position="46"/>
        <end position="64"/>
    </location>
</feature>
<dbReference type="NCBIfam" id="NF037970">
    <property type="entry name" value="vanZ_1"/>
    <property type="match status" value="1"/>
</dbReference>
<protein>
    <recommendedName>
        <fullName evidence="2">VanZ-like domain-containing protein</fullName>
    </recommendedName>
</protein>
<reference evidence="3 4" key="1">
    <citation type="submission" date="2016-04" db="EMBL/GenBank/DDBJ databases">
        <title>Draft genome sequence of Aeribacillus pallidus 8m3 from petroleum reservoir.</title>
        <authorList>
            <person name="Poltaraus A.B."/>
            <person name="Nazina T.N."/>
            <person name="Tourova T.P."/>
            <person name="Malakho S.M."/>
            <person name="Korshunova A.V."/>
            <person name="Sokolova D.S."/>
        </authorList>
    </citation>
    <scope>NUCLEOTIDE SEQUENCE [LARGE SCALE GENOMIC DNA]</scope>
    <source>
        <strain evidence="3 4">8m3</strain>
    </source>
</reference>
<feature type="domain" description="VanZ-like" evidence="2">
    <location>
        <begin position="16"/>
        <end position="121"/>
    </location>
</feature>
<comment type="caution">
    <text evidence="3">The sequence shown here is derived from an EMBL/GenBank/DDBJ whole genome shotgun (WGS) entry which is preliminary data.</text>
</comment>
<dbReference type="AlphaFoldDB" id="A0A165WRH2"/>
<dbReference type="EMBL" id="LWBR01000058">
    <property type="protein sequence ID" value="KZN95241.1"/>
    <property type="molecule type" value="Genomic_DNA"/>
</dbReference>
<keyword evidence="1" id="KW-0812">Transmembrane</keyword>
<gene>
    <name evidence="3" type="ORF">AZI98_14645</name>
</gene>
<sequence length="145" mass="16818">MKKFAVYVISILPIMYMAVIWILSSYPADTFVKTPFSFDHFLKESLHLIEFGILYWLFIFAFAVHEKLTEKLSFASAMIAVFYGLCDEIHQYFVPSRSATIIDLIKDTIGVFASYYIVKIFYFQKDESKLKTFFCKLAALKRGGV</sequence>
<dbReference type="STRING" id="33936.AZI98_14645"/>
<accession>A0A165WRH2</accession>
<keyword evidence="4" id="KW-1185">Reference proteome</keyword>
<proteinExistence type="predicted"/>
<dbReference type="OrthoDB" id="291892at2"/>
<evidence type="ECO:0000313" key="3">
    <source>
        <dbReference type="EMBL" id="KZN95241.1"/>
    </source>
</evidence>
<dbReference type="Pfam" id="PF04892">
    <property type="entry name" value="VanZ"/>
    <property type="match status" value="1"/>
</dbReference>
<evidence type="ECO:0000259" key="2">
    <source>
        <dbReference type="Pfam" id="PF04892"/>
    </source>
</evidence>
<dbReference type="InterPro" id="IPR006976">
    <property type="entry name" value="VanZ-like"/>
</dbReference>
<dbReference type="Proteomes" id="UP000076476">
    <property type="component" value="Unassembled WGS sequence"/>
</dbReference>
<name>A0A165WRH2_9BACI</name>
<keyword evidence="1" id="KW-0472">Membrane</keyword>
<dbReference type="RefSeq" id="WP_063389006.1">
    <property type="nucleotide sequence ID" value="NZ_LWBR01000058.1"/>
</dbReference>
<evidence type="ECO:0000313" key="4">
    <source>
        <dbReference type="Proteomes" id="UP000076476"/>
    </source>
</evidence>
<organism evidence="3 4">
    <name type="scientific">Aeribacillus pallidus</name>
    <dbReference type="NCBI Taxonomy" id="33936"/>
    <lineage>
        <taxon>Bacteria</taxon>
        <taxon>Bacillati</taxon>
        <taxon>Bacillota</taxon>
        <taxon>Bacilli</taxon>
        <taxon>Bacillales</taxon>
        <taxon>Bacillaceae</taxon>
        <taxon>Aeribacillus</taxon>
    </lineage>
</organism>